<feature type="DNA-binding region" description="Homeobox" evidence="8">
    <location>
        <begin position="101"/>
        <end position="163"/>
    </location>
</feature>
<keyword evidence="3 8" id="KW-0238">DNA-binding</keyword>
<comment type="subcellular location">
    <subcellularLocation>
        <location evidence="1 8">Nucleus</location>
    </subcellularLocation>
</comment>
<gene>
    <name evidence="10" type="ORF">DERYTH_LOCUS11503</name>
</gene>
<comment type="caution">
    <text evidence="10">The sequence shown here is derived from an EMBL/GenBank/DDBJ whole genome shotgun (WGS) entry which is preliminary data.</text>
</comment>
<dbReference type="InterPro" id="IPR001356">
    <property type="entry name" value="HD"/>
</dbReference>
<keyword evidence="5" id="KW-0804">Transcription</keyword>
<evidence type="ECO:0000256" key="1">
    <source>
        <dbReference type="ARBA" id="ARBA00004123"/>
    </source>
</evidence>
<organism evidence="10 11">
    <name type="scientific">Dentiscutata erythropus</name>
    <dbReference type="NCBI Taxonomy" id="1348616"/>
    <lineage>
        <taxon>Eukaryota</taxon>
        <taxon>Fungi</taxon>
        <taxon>Fungi incertae sedis</taxon>
        <taxon>Mucoromycota</taxon>
        <taxon>Glomeromycotina</taxon>
        <taxon>Glomeromycetes</taxon>
        <taxon>Diversisporales</taxon>
        <taxon>Gigasporaceae</taxon>
        <taxon>Dentiscutata</taxon>
    </lineage>
</organism>
<dbReference type="SMART" id="SM00389">
    <property type="entry name" value="HOX"/>
    <property type="match status" value="1"/>
</dbReference>
<comment type="similarity">
    <text evidence="7">Belongs to the TALE/TGIF homeobox family.</text>
</comment>
<dbReference type="GO" id="GO:0006355">
    <property type="term" value="P:regulation of DNA-templated transcription"/>
    <property type="evidence" value="ECO:0007669"/>
    <property type="project" value="InterPro"/>
</dbReference>
<dbReference type="Gene3D" id="1.10.10.60">
    <property type="entry name" value="Homeodomain-like"/>
    <property type="match status" value="1"/>
</dbReference>
<protein>
    <submittedName>
        <fullName evidence="10">9174_t:CDS:1</fullName>
    </submittedName>
</protein>
<dbReference type="InterPro" id="IPR009057">
    <property type="entry name" value="Homeodomain-like_sf"/>
</dbReference>
<accession>A0A9N9HHF2</accession>
<dbReference type="EMBL" id="CAJVPY010007135">
    <property type="protein sequence ID" value="CAG8675785.1"/>
    <property type="molecule type" value="Genomic_DNA"/>
</dbReference>
<evidence type="ECO:0000256" key="3">
    <source>
        <dbReference type="ARBA" id="ARBA00023125"/>
    </source>
</evidence>
<dbReference type="FunFam" id="1.10.10.60:FF:000059">
    <property type="entry name" value="TGFB-induced factor homeobox 1"/>
    <property type="match status" value="1"/>
</dbReference>
<keyword evidence="4 8" id="KW-0371">Homeobox</keyword>
<dbReference type="Pfam" id="PF05920">
    <property type="entry name" value="Homeobox_KN"/>
    <property type="match status" value="1"/>
</dbReference>
<keyword evidence="2" id="KW-0805">Transcription regulation</keyword>
<evidence type="ECO:0000256" key="6">
    <source>
        <dbReference type="ARBA" id="ARBA00023242"/>
    </source>
</evidence>
<feature type="domain" description="Homeobox" evidence="9">
    <location>
        <begin position="99"/>
        <end position="162"/>
    </location>
</feature>
<dbReference type="CDD" id="cd00086">
    <property type="entry name" value="homeodomain"/>
    <property type="match status" value="1"/>
</dbReference>
<proteinExistence type="inferred from homology"/>
<dbReference type="SUPFAM" id="SSF46689">
    <property type="entry name" value="Homeodomain-like"/>
    <property type="match status" value="1"/>
</dbReference>
<dbReference type="GO" id="GO:0005634">
    <property type="term" value="C:nucleus"/>
    <property type="evidence" value="ECO:0007669"/>
    <property type="project" value="UniProtKB-SubCell"/>
</dbReference>
<name>A0A9N9HHF2_9GLOM</name>
<keyword evidence="6 8" id="KW-0539">Nucleus</keyword>
<evidence type="ECO:0000256" key="2">
    <source>
        <dbReference type="ARBA" id="ARBA00023015"/>
    </source>
</evidence>
<dbReference type="AlphaFoldDB" id="A0A9N9HHF2"/>
<evidence type="ECO:0000256" key="8">
    <source>
        <dbReference type="PROSITE-ProRule" id="PRU00108"/>
    </source>
</evidence>
<dbReference type="PANTHER" id="PTHR11850">
    <property type="entry name" value="HOMEOBOX PROTEIN TRANSCRIPTION FACTORS"/>
    <property type="match status" value="1"/>
</dbReference>
<dbReference type="OrthoDB" id="10056939at2759"/>
<dbReference type="GO" id="GO:0003677">
    <property type="term" value="F:DNA binding"/>
    <property type="evidence" value="ECO:0007669"/>
    <property type="project" value="UniProtKB-UniRule"/>
</dbReference>
<evidence type="ECO:0000313" key="10">
    <source>
        <dbReference type="EMBL" id="CAG8675785.1"/>
    </source>
</evidence>
<evidence type="ECO:0000313" key="11">
    <source>
        <dbReference type="Proteomes" id="UP000789405"/>
    </source>
</evidence>
<keyword evidence="11" id="KW-1185">Reference proteome</keyword>
<dbReference type="InterPro" id="IPR008422">
    <property type="entry name" value="KN_HD"/>
</dbReference>
<evidence type="ECO:0000256" key="4">
    <source>
        <dbReference type="ARBA" id="ARBA00023155"/>
    </source>
</evidence>
<evidence type="ECO:0000256" key="7">
    <source>
        <dbReference type="ARBA" id="ARBA00038021"/>
    </source>
</evidence>
<dbReference type="Proteomes" id="UP000789405">
    <property type="component" value="Unassembled WGS sequence"/>
</dbReference>
<dbReference type="PROSITE" id="PS50071">
    <property type="entry name" value="HOMEOBOX_2"/>
    <property type="match status" value="1"/>
</dbReference>
<reference evidence="10" key="1">
    <citation type="submission" date="2021-06" db="EMBL/GenBank/DDBJ databases">
        <authorList>
            <person name="Kallberg Y."/>
            <person name="Tangrot J."/>
            <person name="Rosling A."/>
        </authorList>
    </citation>
    <scope>NUCLEOTIDE SEQUENCE</scope>
    <source>
        <strain evidence="10">MA453B</strain>
    </source>
</reference>
<evidence type="ECO:0000259" key="9">
    <source>
        <dbReference type="PROSITE" id="PS50071"/>
    </source>
</evidence>
<dbReference type="InterPro" id="IPR050224">
    <property type="entry name" value="TALE_homeobox"/>
</dbReference>
<sequence length="227" mass="26552">MGSLDNRRQLRYFSPKIIFHEPIHRDESSYFNHTYYYRGEDYLQWRDRVENMLNRNSRIWMYENDRDATQSLPTSPTLNNAFYNHRIIPQGIDGTFVTVSPKKRRGNLPKATTALLKDWLARHKKHPYPTEEEKQDLAKETMLNLQQISNWFINARRRHLPLMLNSSNSKSTGNDLDIYPYKNAEKADGDASDIKSAKRHAARACSRILNGAIKKPKPTCRGRKSTL</sequence>
<evidence type="ECO:0000256" key="5">
    <source>
        <dbReference type="ARBA" id="ARBA00023163"/>
    </source>
</evidence>